<evidence type="ECO:0008006" key="5">
    <source>
        <dbReference type="Google" id="ProtNLM"/>
    </source>
</evidence>
<evidence type="ECO:0000313" key="4">
    <source>
        <dbReference type="Proteomes" id="UP000053776"/>
    </source>
</evidence>
<reference evidence="3 4" key="1">
    <citation type="submission" date="2011-08" db="EMBL/GenBank/DDBJ databases">
        <title>The Genome Sequence of Plasmodium vivax Mauritania I.</title>
        <authorList>
            <consortium name="The Broad Institute Genome Sequencing Platform"/>
            <consortium name="The Broad Institute Genome Sequencing Center for Infectious Disease"/>
            <person name="Neafsey D."/>
            <person name="Carlton J."/>
            <person name="Barnwell J."/>
            <person name="Collins W."/>
            <person name="Escalante A."/>
            <person name="Mullikin J."/>
            <person name="Saul A."/>
            <person name="Guigo R."/>
            <person name="Camara F."/>
            <person name="Young S.K."/>
            <person name="Zeng Q."/>
            <person name="Gargeya S."/>
            <person name="Fitzgerald M."/>
            <person name="Haas B."/>
            <person name="Abouelleil A."/>
            <person name="Alvarado L."/>
            <person name="Arachchi H.M."/>
            <person name="Berlin A."/>
            <person name="Brown A."/>
            <person name="Chapman S.B."/>
            <person name="Chen Z."/>
            <person name="Dunbar C."/>
            <person name="Freedman E."/>
            <person name="Gearin G."/>
            <person name="Gellesch M."/>
            <person name="Goldberg J."/>
            <person name="Griggs A."/>
            <person name="Gujja S."/>
            <person name="Heiman D."/>
            <person name="Howarth C."/>
            <person name="Larson L."/>
            <person name="Lui A."/>
            <person name="MacDonald P.J.P."/>
            <person name="Montmayeur A."/>
            <person name="Murphy C."/>
            <person name="Neiman D."/>
            <person name="Pearson M."/>
            <person name="Priest M."/>
            <person name="Roberts A."/>
            <person name="Saif S."/>
            <person name="Shea T."/>
            <person name="Shenoy N."/>
            <person name="Sisk P."/>
            <person name="Stolte C."/>
            <person name="Sykes S."/>
            <person name="Wortman J."/>
            <person name="Nusbaum C."/>
            <person name="Birren B."/>
        </authorList>
    </citation>
    <scope>NUCLEOTIDE SEQUENCE [LARGE SCALE GENOMIC DNA]</scope>
    <source>
        <strain evidence="3 4">Mauritania I</strain>
    </source>
</reference>
<dbReference type="EMBL" id="KQ235061">
    <property type="protein sequence ID" value="KMZ92897.1"/>
    <property type="molecule type" value="Genomic_DNA"/>
</dbReference>
<keyword evidence="2" id="KW-0472">Membrane</keyword>
<dbReference type="OrthoDB" id="10295936at2759"/>
<organism evidence="3 4">
    <name type="scientific">Plasmodium vivax Mauritania I</name>
    <dbReference type="NCBI Taxonomy" id="1035515"/>
    <lineage>
        <taxon>Eukaryota</taxon>
        <taxon>Sar</taxon>
        <taxon>Alveolata</taxon>
        <taxon>Apicomplexa</taxon>
        <taxon>Aconoidasida</taxon>
        <taxon>Haemosporida</taxon>
        <taxon>Plasmodiidae</taxon>
        <taxon>Plasmodium</taxon>
        <taxon>Plasmodium (Plasmodium)</taxon>
    </lineage>
</organism>
<protein>
    <recommendedName>
        <fullName evidence="5">VIR protein</fullName>
    </recommendedName>
</protein>
<evidence type="ECO:0000313" key="3">
    <source>
        <dbReference type="EMBL" id="KMZ92897.1"/>
    </source>
</evidence>
<feature type="compositionally biased region" description="Polar residues" evidence="1">
    <location>
        <begin position="279"/>
        <end position="298"/>
    </location>
</feature>
<keyword evidence="2" id="KW-1133">Transmembrane helix</keyword>
<gene>
    <name evidence="3" type="ORF">PVMG_05457</name>
</gene>
<keyword evidence="2" id="KW-0812">Transmembrane</keyword>
<sequence>MAKPAAAPAVSAADLEKAASDLNLHRMHEDYLVKKTNIANSDEYCKIFDKKHTNIKDAKNLCNNMVHFIKDIAEKKTVDENTKLCSYFPYWLYDEIGKIHNDHNNKISNIPFIKDLIDAGNNAIKAIKTKKCKELPYDGDISLDEWKKRKISYIYLKKYNDNLKNIKAKPNDKCKMFTTYLNNMTSLYSTYKNKCKPAFFWVYSGPDYADCNSTNNPNNLLALLKDCKESTGSGSTGWGSLFSWSSSSNRASSTGRDNTAAVVSRAGGSTTDKGRQEVSKSLVTTRDSQVLTSSQSGRGSTGPVAAATVGNRALPREASSGPSVTLQPKGAISPQSQGTPVKGVLAGPSYSADIRTDSLPAPIIESPSTLGTVNEKLDSSFYRNIIMAAAILGTIFFLFYYNMTSGLKSRFPKRKRKKKIFEHNYYEEYEKELAKYDSENESIDSQSDRYYLNYQPEGDTYY</sequence>
<dbReference type="InterPro" id="IPR008780">
    <property type="entry name" value="Plasmodium_Vir"/>
</dbReference>
<proteinExistence type="predicted"/>
<evidence type="ECO:0000256" key="1">
    <source>
        <dbReference type="SAM" id="MobiDB-lite"/>
    </source>
</evidence>
<name>A0A0J9TE06_PLAVI</name>
<feature type="transmembrane region" description="Helical" evidence="2">
    <location>
        <begin position="381"/>
        <end position="401"/>
    </location>
</feature>
<dbReference type="Pfam" id="PF05795">
    <property type="entry name" value="Plasmodium_Vir"/>
    <property type="match status" value="1"/>
</dbReference>
<feature type="region of interest" description="Disordered" evidence="1">
    <location>
        <begin position="249"/>
        <end position="340"/>
    </location>
</feature>
<dbReference type="Proteomes" id="UP000053776">
    <property type="component" value="Unassembled WGS sequence"/>
</dbReference>
<accession>A0A0J9TE06</accession>
<evidence type="ECO:0000256" key="2">
    <source>
        <dbReference type="SAM" id="Phobius"/>
    </source>
</evidence>
<dbReference type="AlphaFoldDB" id="A0A0J9TE06"/>